<dbReference type="STRING" id="1237149.C900_01142"/>
<comment type="caution">
    <text evidence="1">The sequence shown here is derived from an EMBL/GenBank/DDBJ whole genome shotgun (WGS) entry which is preliminary data.</text>
</comment>
<dbReference type="RefSeq" id="WP_009578816.1">
    <property type="nucleotide sequence ID" value="NZ_AMZN01000015.1"/>
</dbReference>
<dbReference type="OrthoDB" id="9808473at2"/>
<keyword evidence="1" id="KW-0378">Hydrolase</keyword>
<dbReference type="eggNOG" id="COG3170">
    <property type="taxonomic scope" value="Bacteria"/>
</dbReference>
<gene>
    <name evidence="1" type="ORF">C900_01142</name>
</gene>
<dbReference type="GO" id="GO:0004386">
    <property type="term" value="F:helicase activity"/>
    <property type="evidence" value="ECO:0007669"/>
    <property type="project" value="UniProtKB-KW"/>
</dbReference>
<keyword evidence="2" id="KW-1185">Reference proteome</keyword>
<proteinExistence type="predicted"/>
<organism evidence="1 2">
    <name type="scientific">Fulvivirga imtechensis AK7</name>
    <dbReference type="NCBI Taxonomy" id="1237149"/>
    <lineage>
        <taxon>Bacteria</taxon>
        <taxon>Pseudomonadati</taxon>
        <taxon>Bacteroidota</taxon>
        <taxon>Cytophagia</taxon>
        <taxon>Cytophagales</taxon>
        <taxon>Fulvivirgaceae</taxon>
        <taxon>Fulvivirga</taxon>
    </lineage>
</organism>
<keyword evidence="1" id="KW-0547">Nucleotide-binding</keyword>
<evidence type="ECO:0000313" key="1">
    <source>
        <dbReference type="EMBL" id="ELR72763.1"/>
    </source>
</evidence>
<reference evidence="1 2" key="1">
    <citation type="submission" date="2012-12" db="EMBL/GenBank/DDBJ databases">
        <title>Genome assembly of Fulvivirga imtechensis AK7.</title>
        <authorList>
            <person name="Nupur N."/>
            <person name="Khatri I."/>
            <person name="Kumar R."/>
            <person name="Subramanian S."/>
            <person name="Pinnaka A."/>
        </authorList>
    </citation>
    <scope>NUCLEOTIDE SEQUENCE [LARGE SCALE GENOMIC DNA]</scope>
    <source>
        <strain evidence="1 2">AK7</strain>
    </source>
</reference>
<sequence length="264" mass="30700">MSKSLTLTFFIFCFSFISGDGPKYRTIKNTSFVQGEVIEYKAHYGFINAAEGRMIISDELYNINGRPCYKIDVFGRSVGMFDLFLRIRDNWGTYLDTASIITHKFYRVIEEGKYRKNEIVDFDPEKNVAKVRSFDKKKQEWRVPEAFEVPDNVQDLVSGYYYIRTIDFDSLDNGDIIKIDAFFDKELYDFKVRFIGRETIKTKLGHIRSVVLSPIMPENSLFNGENSVKVWISDDRNKVPLKIKAEMFVGAVEIDITSYHKGQN</sequence>
<keyword evidence="1" id="KW-0347">Helicase</keyword>
<protein>
    <submittedName>
        <fullName evidence="1">ATP-dependent exoDNAse (Exonuclease V) alpha subunit-helicase superfamily I member</fullName>
    </submittedName>
</protein>
<keyword evidence="1" id="KW-0067">ATP-binding</keyword>
<dbReference type="AlphaFoldDB" id="L8JX66"/>
<evidence type="ECO:0000313" key="2">
    <source>
        <dbReference type="Proteomes" id="UP000011135"/>
    </source>
</evidence>
<dbReference type="Pfam" id="PF11306">
    <property type="entry name" value="DUF3108"/>
    <property type="match status" value="1"/>
</dbReference>
<dbReference type="EMBL" id="AMZN01000015">
    <property type="protein sequence ID" value="ELR72763.1"/>
    <property type="molecule type" value="Genomic_DNA"/>
</dbReference>
<accession>L8JX66</accession>
<name>L8JX66_9BACT</name>
<dbReference type="InterPro" id="IPR021457">
    <property type="entry name" value="DUF3108"/>
</dbReference>
<dbReference type="Proteomes" id="UP000011135">
    <property type="component" value="Unassembled WGS sequence"/>
</dbReference>
<keyword evidence="1" id="KW-0269">Exonuclease</keyword>
<dbReference type="GO" id="GO:0004527">
    <property type="term" value="F:exonuclease activity"/>
    <property type="evidence" value="ECO:0007669"/>
    <property type="project" value="UniProtKB-KW"/>
</dbReference>
<keyword evidence="1" id="KW-0540">Nuclease</keyword>